<name>A0A075AS03_ROZAC</name>
<organism evidence="2 4">
    <name type="scientific">Rozella allomycis (strain CSF55)</name>
    <dbReference type="NCBI Taxonomy" id="988480"/>
    <lineage>
        <taxon>Eukaryota</taxon>
        <taxon>Fungi</taxon>
        <taxon>Fungi incertae sedis</taxon>
        <taxon>Cryptomycota</taxon>
        <taxon>Cryptomycota incertae sedis</taxon>
        <taxon>Rozella</taxon>
    </lineage>
</organism>
<keyword evidence="4" id="KW-1185">Reference proteome</keyword>
<feature type="transmembrane region" description="Helical" evidence="1">
    <location>
        <begin position="64"/>
        <end position="85"/>
    </location>
</feature>
<evidence type="ECO:0000313" key="4">
    <source>
        <dbReference type="Proteomes" id="UP000030755"/>
    </source>
</evidence>
<keyword evidence="1" id="KW-1133">Transmembrane helix</keyword>
<sequence length="125" mass="13992">MSQVTKEIPYPPERLLCYSGAIAHFVYAFHGRALLSVPFSLAGIALGSAYFYAGWKLSEYEYSLGHKLAMGTSVVSTCLMVPYAIKKMHPSPWMMGMMSPLIGALVLWESSRPRYEVLRVLNLIK</sequence>
<dbReference type="InterPro" id="IPR044890">
    <property type="entry name" value="TMEM14_sf"/>
</dbReference>
<dbReference type="Proteomes" id="UP000030755">
    <property type="component" value="Unassembled WGS sequence"/>
</dbReference>
<dbReference type="Proteomes" id="UP000281549">
    <property type="component" value="Unassembled WGS sequence"/>
</dbReference>
<dbReference type="EMBL" id="KE561265">
    <property type="protein sequence ID" value="EPZ31323.1"/>
    <property type="molecule type" value="Genomic_DNA"/>
</dbReference>
<feature type="transmembrane region" description="Helical" evidence="1">
    <location>
        <begin position="33"/>
        <end position="52"/>
    </location>
</feature>
<evidence type="ECO:0000313" key="5">
    <source>
        <dbReference type="Proteomes" id="UP000281549"/>
    </source>
</evidence>
<dbReference type="Gene3D" id="1.10.10.1740">
    <property type="entry name" value="Transmembrane protein 14-like"/>
    <property type="match status" value="1"/>
</dbReference>
<gene>
    <name evidence="2" type="ORF">O9G_000968</name>
    <name evidence="3" type="ORF">ROZALSC1DRAFT_28017</name>
</gene>
<reference evidence="3" key="3">
    <citation type="submission" date="2018-08" db="EMBL/GenBank/DDBJ databases">
        <title>Leveraging single-cell genomics to expand the Fungal Tree of Life.</title>
        <authorList>
            <consortium name="DOE Joint Genome Institute"/>
            <person name="Ahrendt S.R."/>
            <person name="Quandt C.A."/>
            <person name="Ciobanu D."/>
            <person name="Clum A."/>
            <person name="Salamov A."/>
            <person name="Andreopoulos B."/>
            <person name="Cheng J.-F."/>
            <person name="Woyke T."/>
            <person name="Pelin A."/>
            <person name="Henrissat B."/>
            <person name="Reynolds N."/>
            <person name="Benny G.L."/>
            <person name="Smith M.E."/>
            <person name="James T.Y."/>
            <person name="Grigoriev I.V."/>
        </authorList>
    </citation>
    <scope>NUCLEOTIDE SEQUENCE</scope>
    <source>
        <strain evidence="3">CSF55</strain>
    </source>
</reference>
<dbReference type="EMBL" id="ML005055">
    <property type="protein sequence ID" value="RKP20499.1"/>
    <property type="molecule type" value="Genomic_DNA"/>
</dbReference>
<keyword evidence="1" id="KW-0812">Transmembrane</keyword>
<evidence type="ECO:0000256" key="1">
    <source>
        <dbReference type="SAM" id="Phobius"/>
    </source>
</evidence>
<evidence type="ECO:0000313" key="3">
    <source>
        <dbReference type="EMBL" id="RKP20499.1"/>
    </source>
</evidence>
<reference evidence="5" key="2">
    <citation type="journal article" date="2018" name="Nat. Microbiol.">
        <title>Leveraging single-cell genomics to expand the fungal tree of life.</title>
        <authorList>
            <person name="Ahrendt S.R."/>
            <person name="Quandt C.A."/>
            <person name="Ciobanu D."/>
            <person name="Clum A."/>
            <person name="Salamov A."/>
            <person name="Andreopoulos B."/>
            <person name="Cheng J.F."/>
            <person name="Woyke T."/>
            <person name="Pelin A."/>
            <person name="Henrissat B."/>
            <person name="Reynolds N.K."/>
            <person name="Benny G.L."/>
            <person name="Smith M.E."/>
            <person name="James T.Y."/>
            <person name="Grigoriev I.V."/>
        </authorList>
    </citation>
    <scope>NUCLEOTIDE SEQUENCE [LARGE SCALE GENOMIC DNA]</scope>
    <source>
        <strain evidence="5">CSF55</strain>
    </source>
</reference>
<dbReference type="HOGENOM" id="CLU_1993893_0_0_1"/>
<evidence type="ECO:0000313" key="2">
    <source>
        <dbReference type="EMBL" id="EPZ31323.1"/>
    </source>
</evidence>
<keyword evidence="1" id="KW-0472">Membrane</keyword>
<dbReference type="AlphaFoldDB" id="A0A075AS03"/>
<accession>A0A075AS03</accession>
<reference evidence="2 4" key="1">
    <citation type="journal article" date="2013" name="Curr. Biol.">
        <title>Shared signatures of parasitism and phylogenomics unite Cryptomycota and microsporidia.</title>
        <authorList>
            <person name="James T.Y."/>
            <person name="Pelin A."/>
            <person name="Bonen L."/>
            <person name="Ahrendt S."/>
            <person name="Sain D."/>
            <person name="Corradi N."/>
            <person name="Stajich J.E."/>
        </authorList>
    </citation>
    <scope>NUCLEOTIDE SEQUENCE [LARGE SCALE GENOMIC DNA]</scope>
    <source>
        <strain evidence="2 4">CSF55</strain>
        <strain evidence="2 4">CSF55</strain>
    </source>
</reference>
<protein>
    <submittedName>
        <fullName evidence="2">Uncharacterized protein</fullName>
    </submittedName>
</protein>
<proteinExistence type="predicted"/>